<dbReference type="InterPro" id="IPR000620">
    <property type="entry name" value="EamA_dom"/>
</dbReference>
<evidence type="ECO:0000256" key="2">
    <source>
        <dbReference type="ARBA" id="ARBA00007362"/>
    </source>
</evidence>
<feature type="domain" description="EamA" evidence="7">
    <location>
        <begin position="130"/>
        <end position="260"/>
    </location>
</feature>
<dbReference type="GO" id="GO:0016020">
    <property type="term" value="C:membrane"/>
    <property type="evidence" value="ECO:0007669"/>
    <property type="project" value="UniProtKB-SubCell"/>
</dbReference>
<dbReference type="InterPro" id="IPR037185">
    <property type="entry name" value="EmrE-like"/>
</dbReference>
<feature type="transmembrane region" description="Helical" evidence="6">
    <location>
        <begin position="100"/>
        <end position="119"/>
    </location>
</feature>
<feature type="transmembrane region" description="Helical" evidence="6">
    <location>
        <begin position="188"/>
        <end position="210"/>
    </location>
</feature>
<feature type="transmembrane region" description="Helical" evidence="6">
    <location>
        <begin position="244"/>
        <end position="260"/>
    </location>
</feature>
<gene>
    <name evidence="8" type="ORF">HK439_23055</name>
</gene>
<evidence type="ECO:0000256" key="5">
    <source>
        <dbReference type="ARBA" id="ARBA00023136"/>
    </source>
</evidence>
<feature type="transmembrane region" description="Helical" evidence="6">
    <location>
        <begin position="12"/>
        <end position="32"/>
    </location>
</feature>
<feature type="transmembrane region" description="Helical" evidence="6">
    <location>
        <begin position="125"/>
        <end position="146"/>
    </location>
</feature>
<evidence type="ECO:0000256" key="3">
    <source>
        <dbReference type="ARBA" id="ARBA00022692"/>
    </source>
</evidence>
<name>A0A926P0W7_9HYPH</name>
<dbReference type="EMBL" id="JABFCZ010000031">
    <property type="protein sequence ID" value="MBD1549149.1"/>
    <property type="molecule type" value="Genomic_DNA"/>
</dbReference>
<feature type="transmembrane region" description="Helical" evidence="6">
    <location>
        <begin position="69"/>
        <end position="88"/>
    </location>
</feature>
<evidence type="ECO:0000256" key="6">
    <source>
        <dbReference type="SAM" id="Phobius"/>
    </source>
</evidence>
<comment type="subcellular location">
    <subcellularLocation>
        <location evidence="1">Membrane</location>
        <topology evidence="1">Multi-pass membrane protein</topology>
    </subcellularLocation>
</comment>
<sequence>MGSPYADPMVFLSIRFAAVLPLIGGIAALMGARWPDRARAIGHCIVTGMLVHGVYLGGVFWAIHNGMPAGASAIVVGLQPVLTALAAAPLLHERILPKHWGGIVMGGLGLLLVLGPKLGEAGSGIDLQTISAAFAAVVAISLGTVYQKRFVPTTDLMAATFWQYVGALLVTVPLSFTESWTVIWSGEFLFALGWLTLVLSIGAILLLMFLIRQGAVSEVASLFYLVPVATTIEGYFLFGETLALVQISGMALIVFAVLLIRRKSAGARSTPAS</sequence>
<keyword evidence="5 6" id="KW-0472">Membrane</keyword>
<keyword evidence="4 6" id="KW-1133">Transmembrane helix</keyword>
<feature type="transmembrane region" description="Helical" evidence="6">
    <location>
        <begin position="222"/>
        <end position="238"/>
    </location>
</feature>
<evidence type="ECO:0000256" key="1">
    <source>
        <dbReference type="ARBA" id="ARBA00004141"/>
    </source>
</evidence>
<dbReference type="Gene3D" id="1.10.3730.20">
    <property type="match status" value="1"/>
</dbReference>
<feature type="domain" description="EamA" evidence="7">
    <location>
        <begin position="5"/>
        <end position="114"/>
    </location>
</feature>
<feature type="transmembrane region" description="Helical" evidence="6">
    <location>
        <begin position="44"/>
        <end position="63"/>
    </location>
</feature>
<dbReference type="PANTHER" id="PTHR32322:SF2">
    <property type="entry name" value="EAMA DOMAIN-CONTAINING PROTEIN"/>
    <property type="match status" value="1"/>
</dbReference>
<reference evidence="8" key="1">
    <citation type="submission" date="2020-05" db="EMBL/GenBank/DDBJ databases">
        <title>Identification of trans-AT polyketide cluster in two marine bacteria, producers of a novel glutaramide-containing polyketide sesbanimide D and analogs.</title>
        <authorList>
            <person name="Kacar D."/>
            <person name="Rodriguez P."/>
            <person name="Canedo L."/>
            <person name="Gonzalez E."/>
            <person name="Galan B."/>
            <person name="De La Calle F."/>
            <person name="Garcia J.L."/>
        </authorList>
    </citation>
    <scope>NUCLEOTIDE SEQUENCE</scope>
    <source>
        <strain evidence="8">PHM038</strain>
    </source>
</reference>
<evidence type="ECO:0000313" key="9">
    <source>
        <dbReference type="Proteomes" id="UP000598467"/>
    </source>
</evidence>
<comment type="similarity">
    <text evidence="2">Belongs to the EamA transporter family.</text>
</comment>
<dbReference type="AlphaFoldDB" id="A0A926P0W7"/>
<dbReference type="PANTHER" id="PTHR32322">
    <property type="entry name" value="INNER MEMBRANE TRANSPORTER"/>
    <property type="match status" value="1"/>
</dbReference>
<dbReference type="SUPFAM" id="SSF103481">
    <property type="entry name" value="Multidrug resistance efflux transporter EmrE"/>
    <property type="match status" value="2"/>
</dbReference>
<accession>A0A926P0W7</accession>
<proteinExistence type="inferred from homology"/>
<organism evidence="8 9">
    <name type="scientific">Roseibium aggregatum</name>
    <dbReference type="NCBI Taxonomy" id="187304"/>
    <lineage>
        <taxon>Bacteria</taxon>
        <taxon>Pseudomonadati</taxon>
        <taxon>Pseudomonadota</taxon>
        <taxon>Alphaproteobacteria</taxon>
        <taxon>Hyphomicrobiales</taxon>
        <taxon>Stappiaceae</taxon>
        <taxon>Roseibium</taxon>
    </lineage>
</organism>
<evidence type="ECO:0000256" key="4">
    <source>
        <dbReference type="ARBA" id="ARBA00022989"/>
    </source>
</evidence>
<feature type="transmembrane region" description="Helical" evidence="6">
    <location>
        <begin position="158"/>
        <end position="176"/>
    </location>
</feature>
<protein>
    <submittedName>
        <fullName evidence="8">DMT family transporter</fullName>
    </submittedName>
</protein>
<dbReference type="Proteomes" id="UP000598467">
    <property type="component" value="Unassembled WGS sequence"/>
</dbReference>
<evidence type="ECO:0000259" key="7">
    <source>
        <dbReference type="Pfam" id="PF00892"/>
    </source>
</evidence>
<dbReference type="Pfam" id="PF00892">
    <property type="entry name" value="EamA"/>
    <property type="match status" value="2"/>
</dbReference>
<evidence type="ECO:0000313" key="8">
    <source>
        <dbReference type="EMBL" id="MBD1549149.1"/>
    </source>
</evidence>
<comment type="caution">
    <text evidence="8">The sequence shown here is derived from an EMBL/GenBank/DDBJ whole genome shotgun (WGS) entry which is preliminary data.</text>
</comment>
<keyword evidence="3 6" id="KW-0812">Transmembrane</keyword>
<dbReference type="InterPro" id="IPR050638">
    <property type="entry name" value="AA-Vitamin_Transporters"/>
</dbReference>